<dbReference type="PANTHER" id="PTHR35897:SF1">
    <property type="entry name" value="METHYLTRANSFERASE AUSD"/>
    <property type="match status" value="1"/>
</dbReference>
<comment type="caution">
    <text evidence="6">The sequence shown here is derived from an EMBL/GenBank/DDBJ whole genome shotgun (WGS) entry which is preliminary data.</text>
</comment>
<comment type="similarity">
    <text evidence="4">Belongs to the class I-like SAM-binding methyltransferase superfamily.</text>
</comment>
<dbReference type="GO" id="GO:0032259">
    <property type="term" value="P:methylation"/>
    <property type="evidence" value="ECO:0007669"/>
    <property type="project" value="UniProtKB-KW"/>
</dbReference>
<accession>A0AAD9M4I5</accession>
<evidence type="ECO:0000313" key="7">
    <source>
        <dbReference type="Proteomes" id="UP001232148"/>
    </source>
</evidence>
<name>A0AAD9M4I5_9PEZI</name>
<keyword evidence="3" id="KW-0949">S-adenosyl-L-methionine</keyword>
<dbReference type="InterPro" id="IPR041698">
    <property type="entry name" value="Methyltransf_25"/>
</dbReference>
<evidence type="ECO:0000256" key="3">
    <source>
        <dbReference type="ARBA" id="ARBA00022691"/>
    </source>
</evidence>
<dbReference type="CDD" id="cd02440">
    <property type="entry name" value="AdoMet_MTases"/>
    <property type="match status" value="1"/>
</dbReference>
<dbReference type="InterPro" id="IPR051654">
    <property type="entry name" value="Meroterpenoid_MTases"/>
</dbReference>
<dbReference type="GO" id="GO:0008168">
    <property type="term" value="F:methyltransferase activity"/>
    <property type="evidence" value="ECO:0007669"/>
    <property type="project" value="UniProtKB-KW"/>
</dbReference>
<evidence type="ECO:0000259" key="5">
    <source>
        <dbReference type="Pfam" id="PF13649"/>
    </source>
</evidence>
<keyword evidence="6" id="KW-0489">Methyltransferase</keyword>
<dbReference type="Pfam" id="PF13649">
    <property type="entry name" value="Methyltransf_25"/>
    <property type="match status" value="1"/>
</dbReference>
<evidence type="ECO:0000256" key="1">
    <source>
        <dbReference type="ARBA" id="ARBA00005179"/>
    </source>
</evidence>
<keyword evidence="7" id="KW-1185">Reference proteome</keyword>
<dbReference type="Gene3D" id="3.40.50.150">
    <property type="entry name" value="Vaccinia Virus protein VP39"/>
    <property type="match status" value="1"/>
</dbReference>
<proteinExistence type="inferred from homology"/>
<dbReference type="InterPro" id="IPR029063">
    <property type="entry name" value="SAM-dependent_MTases_sf"/>
</dbReference>
<protein>
    <submittedName>
        <fullName evidence="6">Methyltransferase domain-containing protein</fullName>
    </submittedName>
</protein>
<evidence type="ECO:0000256" key="2">
    <source>
        <dbReference type="ARBA" id="ARBA00022679"/>
    </source>
</evidence>
<keyword evidence="2" id="KW-0808">Transferase</keyword>
<dbReference type="EMBL" id="MU842838">
    <property type="protein sequence ID" value="KAK2031632.1"/>
    <property type="molecule type" value="Genomic_DNA"/>
</dbReference>
<evidence type="ECO:0000256" key="4">
    <source>
        <dbReference type="ARBA" id="ARBA00038314"/>
    </source>
</evidence>
<reference evidence="6" key="1">
    <citation type="submission" date="2021-06" db="EMBL/GenBank/DDBJ databases">
        <title>Comparative genomics, transcriptomics and evolutionary studies reveal genomic signatures of adaptation to plant cell wall in hemibiotrophic fungi.</title>
        <authorList>
            <consortium name="DOE Joint Genome Institute"/>
            <person name="Baroncelli R."/>
            <person name="Diaz J.F."/>
            <person name="Benocci T."/>
            <person name="Peng M."/>
            <person name="Battaglia E."/>
            <person name="Haridas S."/>
            <person name="Andreopoulos W."/>
            <person name="Labutti K."/>
            <person name="Pangilinan J."/>
            <person name="Floch G.L."/>
            <person name="Makela M.R."/>
            <person name="Henrissat B."/>
            <person name="Grigoriev I.V."/>
            <person name="Crouch J.A."/>
            <person name="De Vries R.P."/>
            <person name="Sukno S.A."/>
            <person name="Thon M.R."/>
        </authorList>
    </citation>
    <scope>NUCLEOTIDE SEQUENCE</scope>
    <source>
        <strain evidence="6">MAFF235873</strain>
    </source>
</reference>
<comment type="pathway">
    <text evidence="1">Secondary metabolite biosynthesis.</text>
</comment>
<dbReference type="PANTHER" id="PTHR35897">
    <property type="entry name" value="METHYLTRANSFERASE AUSD"/>
    <property type="match status" value="1"/>
</dbReference>
<feature type="domain" description="Methyltransferase" evidence="5">
    <location>
        <begin position="96"/>
        <end position="196"/>
    </location>
</feature>
<evidence type="ECO:0000313" key="6">
    <source>
        <dbReference type="EMBL" id="KAK2031632.1"/>
    </source>
</evidence>
<organism evidence="6 7">
    <name type="scientific">Colletotrichum zoysiae</name>
    <dbReference type="NCBI Taxonomy" id="1216348"/>
    <lineage>
        <taxon>Eukaryota</taxon>
        <taxon>Fungi</taxon>
        <taxon>Dikarya</taxon>
        <taxon>Ascomycota</taxon>
        <taxon>Pezizomycotina</taxon>
        <taxon>Sordariomycetes</taxon>
        <taxon>Hypocreomycetidae</taxon>
        <taxon>Glomerellales</taxon>
        <taxon>Glomerellaceae</taxon>
        <taxon>Colletotrichum</taxon>
        <taxon>Colletotrichum graminicola species complex</taxon>
    </lineage>
</organism>
<dbReference type="Proteomes" id="UP001232148">
    <property type="component" value="Unassembled WGS sequence"/>
</dbReference>
<gene>
    <name evidence="6" type="ORF">LX32DRAFT_661714</name>
</gene>
<sequence length="284" mass="32349">MQVASDKIVMGDRNKAAPWYSPELKVNPTARRMLEEYAGIPPDKVDEHVSTMRDKIWEIFPYPCIGDFHFLDFNLAEQPSYAQIIARLQEPEARHLEIACCVGQDLRRLVYDGVDSGKTTGVELEPDYIEAGYELFRDRGRLRTRFVVADLLDDGNAELAGLDGSFDTAHMGLFLHLWDREGQMAVLRRVIRLLKQRPGATMVGTTSGHDDGISQPGVGGNMTLRHNLETWGDMWAELSEQTGTKWELKAKLTGHLGSERDWLRKPGWWCPDMRFLVFEVTRVE</sequence>
<dbReference type="SUPFAM" id="SSF53335">
    <property type="entry name" value="S-adenosyl-L-methionine-dependent methyltransferases"/>
    <property type="match status" value="1"/>
</dbReference>
<dbReference type="AlphaFoldDB" id="A0AAD9M4I5"/>